<dbReference type="EMBL" id="JAVHJO010000013">
    <property type="protein sequence ID" value="KAK6530433.1"/>
    <property type="molecule type" value="Genomic_DNA"/>
</dbReference>
<proteinExistence type="predicted"/>
<protein>
    <submittedName>
        <fullName evidence="2">Uncharacterized protein</fullName>
    </submittedName>
</protein>
<dbReference type="Proteomes" id="UP001365542">
    <property type="component" value="Unassembled WGS sequence"/>
</dbReference>
<feature type="compositionally biased region" description="Polar residues" evidence="1">
    <location>
        <begin position="1"/>
        <end position="14"/>
    </location>
</feature>
<keyword evidence="3" id="KW-1185">Reference proteome</keyword>
<organism evidence="2 3">
    <name type="scientific">Orbilia ellipsospora</name>
    <dbReference type="NCBI Taxonomy" id="2528407"/>
    <lineage>
        <taxon>Eukaryota</taxon>
        <taxon>Fungi</taxon>
        <taxon>Dikarya</taxon>
        <taxon>Ascomycota</taxon>
        <taxon>Pezizomycotina</taxon>
        <taxon>Orbiliomycetes</taxon>
        <taxon>Orbiliales</taxon>
        <taxon>Orbiliaceae</taxon>
        <taxon>Orbilia</taxon>
    </lineage>
</organism>
<sequence length="173" mass="20162">MFGSESLSQPSPHSITRGEYRQTAKTRMSEFQVPALPDLNKAPRVVRRSKKRRAGPEEEVTSEGDSSSQASNPKRTRSKASSDPRKQPWYNPKRPEDLTRDTPLFPDFDRPRTSPSTSRRNSLPHHQPTRLMAPSSPYYPRSRLYRQLCRSRKRRKSVPLPMRRIFAMPKKRF</sequence>
<dbReference type="AlphaFoldDB" id="A0AAV9X0G9"/>
<feature type="compositionally biased region" description="Polar residues" evidence="1">
    <location>
        <begin position="63"/>
        <end position="73"/>
    </location>
</feature>
<gene>
    <name evidence="2" type="ORF">TWF694_003785</name>
</gene>
<reference evidence="2 3" key="1">
    <citation type="submission" date="2019-10" db="EMBL/GenBank/DDBJ databases">
        <authorList>
            <person name="Palmer J.M."/>
        </authorList>
    </citation>
    <scope>NUCLEOTIDE SEQUENCE [LARGE SCALE GENOMIC DNA]</scope>
    <source>
        <strain evidence="2 3">TWF694</strain>
    </source>
</reference>
<evidence type="ECO:0000313" key="2">
    <source>
        <dbReference type="EMBL" id="KAK6530433.1"/>
    </source>
</evidence>
<feature type="compositionally biased region" description="Basic residues" evidence="1">
    <location>
        <begin position="44"/>
        <end position="53"/>
    </location>
</feature>
<evidence type="ECO:0000256" key="1">
    <source>
        <dbReference type="SAM" id="MobiDB-lite"/>
    </source>
</evidence>
<comment type="caution">
    <text evidence="2">The sequence shown here is derived from an EMBL/GenBank/DDBJ whole genome shotgun (WGS) entry which is preliminary data.</text>
</comment>
<accession>A0AAV9X0G9</accession>
<name>A0AAV9X0G9_9PEZI</name>
<feature type="region of interest" description="Disordered" evidence="1">
    <location>
        <begin position="1"/>
        <end position="138"/>
    </location>
</feature>
<evidence type="ECO:0000313" key="3">
    <source>
        <dbReference type="Proteomes" id="UP001365542"/>
    </source>
</evidence>